<organism evidence="1 2">
    <name type="scientific">Antarcticirhabdus aurantiaca</name>
    <dbReference type="NCBI Taxonomy" id="2606717"/>
    <lineage>
        <taxon>Bacteria</taxon>
        <taxon>Pseudomonadati</taxon>
        <taxon>Pseudomonadota</taxon>
        <taxon>Alphaproteobacteria</taxon>
        <taxon>Hyphomicrobiales</taxon>
        <taxon>Aurantimonadaceae</taxon>
        <taxon>Antarcticirhabdus</taxon>
    </lineage>
</organism>
<dbReference type="EMBL" id="CP113520">
    <property type="protein sequence ID" value="WAJ27984.1"/>
    <property type="molecule type" value="Genomic_DNA"/>
</dbReference>
<evidence type="ECO:0000313" key="2">
    <source>
        <dbReference type="Proteomes" id="UP001163223"/>
    </source>
</evidence>
<keyword evidence="1" id="KW-0675">Receptor</keyword>
<proteinExistence type="predicted"/>
<evidence type="ECO:0000313" key="1">
    <source>
        <dbReference type="EMBL" id="WAJ27984.1"/>
    </source>
</evidence>
<reference evidence="1" key="1">
    <citation type="submission" date="2022-11" db="EMBL/GenBank/DDBJ databases">
        <title>beta-Carotene-producing bacterium, Jeongeuplla avenae sp. nov., alleviates the salt stress of Arabidopsis seedlings.</title>
        <authorList>
            <person name="Jiang L."/>
            <person name="Lee J."/>
        </authorList>
    </citation>
    <scope>NUCLEOTIDE SEQUENCE</scope>
    <source>
        <strain evidence="1">DY_R2A_6</strain>
    </source>
</reference>
<accession>A0ACD4NMC1</accession>
<dbReference type="Proteomes" id="UP001163223">
    <property type="component" value="Chromosome"/>
</dbReference>
<keyword evidence="2" id="KW-1185">Reference proteome</keyword>
<protein>
    <submittedName>
        <fullName evidence="1">TonB-dependent siderophore receptor</fullName>
    </submittedName>
</protein>
<gene>
    <name evidence="1" type="ORF">OXU80_24655</name>
</gene>
<name>A0ACD4NMC1_9HYPH</name>
<sequence length="751" mass="80523">MSPRATSRLRLMSLSASLLAMLAGSALAQEPRRAAESADGAGTAAPAGTLVLDTVVVEGGAGSGQPPATGTIGQPSAPFAGGDVASGARLGILGNRSIFDTPFSVTSFTDKLIRDQQARTVADVVLNDPSVRNDAPAFSERDAFFIRGFSVVNLDTAYDGLFYIANPRRSFLEGIERVEVLKGPSALLNGGTGRVGGTINLIPKRATDEPLTRLTTTYLSDTQVWTHMDVGRRWGAEGEWGIRVNGSYRDGDTALDRNEQEVGVASLGLDYRGDRLRASLDVNYSDQKIDAPTSLFNAAAPGIRIPRAPNGRINTSNSFEYIDSVHAMAAGRIEYDILDNTTLYAAGGASRYREDFLTSSYLINDPSGNATASLAIQPQQIEGITGEVGLRSRFETGPVGHQLNLSAAQARNENDRGGFARIVLPTFRTNIYDPSFLPEGSVDSSAFPRASGRPRFADIELTSLALSDTLSVMDERVQLTLGGRYQDIRSRAYSTVPGPTLGNLTYDYQDAEFSPAVAAVVRLTDEVSVYGNYIEALTEGPTAPVRARNANEIFAPVVSKQKEIGVKVDLGSVGLTTSLFEIRQPSGFTDPATNVFSVGGLQVNRGLEINLFGEPLDGVRLLGGITLLDAELERTAGGLFDGNTVPGVARTAINLYGEYDVTWLTEGLTLTGRMVHTGSTFYDQANNQTIDDWTRVDLGARYAFTGPYDKEVEVRANVENVFDETYWASSARGFLAAGAPRTFLVSTSIDF</sequence>